<dbReference type="PANTHER" id="PTHR28259:SF1">
    <property type="entry name" value="FLUORIDE EXPORT PROTEIN 1-RELATED"/>
    <property type="match status" value="1"/>
</dbReference>
<name>D8J2I0_HALJB</name>
<dbReference type="NCBIfam" id="TIGR00494">
    <property type="entry name" value="crcB"/>
    <property type="match status" value="1"/>
</dbReference>
<evidence type="ECO:0000313" key="9">
    <source>
        <dbReference type="EMBL" id="ADJ14937.1"/>
    </source>
</evidence>
<feature type="transmembrane region" description="Helical" evidence="8">
    <location>
        <begin position="38"/>
        <end position="56"/>
    </location>
</feature>
<dbReference type="GO" id="GO:0062054">
    <property type="term" value="F:fluoride channel activity"/>
    <property type="evidence" value="ECO:0007669"/>
    <property type="project" value="UniProtKB-UniRule"/>
</dbReference>
<evidence type="ECO:0000256" key="4">
    <source>
        <dbReference type="ARBA" id="ARBA00022989"/>
    </source>
</evidence>
<proteinExistence type="inferred from homology"/>
<evidence type="ECO:0000256" key="2">
    <source>
        <dbReference type="ARBA" id="ARBA00022475"/>
    </source>
</evidence>
<protein>
    <recommendedName>
        <fullName evidence="8">Fluoride-specific ion channel FluC</fullName>
    </recommendedName>
</protein>
<organism evidence="9 11">
    <name type="scientific">Halalkalicoccus jeotgali (strain DSM 18796 / CECT 7217 / JCM 14584 / KCTC 4019 / B3)</name>
    <dbReference type="NCBI Taxonomy" id="795797"/>
    <lineage>
        <taxon>Archaea</taxon>
        <taxon>Methanobacteriati</taxon>
        <taxon>Methanobacteriota</taxon>
        <taxon>Stenosarchaea group</taxon>
        <taxon>Halobacteria</taxon>
        <taxon>Halobacteriales</taxon>
        <taxon>Halococcaceae</taxon>
        <taxon>Halalkalicoccus</taxon>
    </lineage>
</organism>
<dbReference type="GO" id="GO:0140114">
    <property type="term" value="P:cellular detoxification of fluoride"/>
    <property type="evidence" value="ECO:0007669"/>
    <property type="project" value="UniProtKB-UniRule"/>
</dbReference>
<dbReference type="STRING" id="795797.HacjB3_07760"/>
<feature type="transmembrane region" description="Helical" evidence="8">
    <location>
        <begin position="92"/>
        <end position="116"/>
    </location>
</feature>
<dbReference type="GO" id="GO:0005886">
    <property type="term" value="C:plasma membrane"/>
    <property type="evidence" value="ECO:0007669"/>
    <property type="project" value="UniProtKB-SubCell"/>
</dbReference>
<dbReference type="PATRIC" id="fig|795797.18.peg.1542"/>
<evidence type="ECO:0000313" key="12">
    <source>
        <dbReference type="Proteomes" id="UP000011645"/>
    </source>
</evidence>
<dbReference type="AlphaFoldDB" id="D8J2I0"/>
<keyword evidence="8" id="KW-0406">Ion transport</keyword>
<evidence type="ECO:0000256" key="1">
    <source>
        <dbReference type="ARBA" id="ARBA00004651"/>
    </source>
</evidence>
<feature type="binding site" evidence="8">
    <location>
        <position position="73"/>
    </location>
    <ligand>
        <name>Na(+)</name>
        <dbReference type="ChEBI" id="CHEBI:29101"/>
        <note>structural</note>
    </ligand>
</feature>
<keyword evidence="8" id="KW-0407">Ion channel</keyword>
<feature type="transmembrane region" description="Helical" evidence="8">
    <location>
        <begin position="6"/>
        <end position="26"/>
    </location>
</feature>
<evidence type="ECO:0000256" key="6">
    <source>
        <dbReference type="ARBA" id="ARBA00035120"/>
    </source>
</evidence>
<feature type="transmembrane region" description="Helical" evidence="8">
    <location>
        <begin position="62"/>
        <end position="80"/>
    </location>
</feature>
<keyword evidence="8" id="KW-0479">Metal-binding</keyword>
<evidence type="ECO:0000256" key="8">
    <source>
        <dbReference type="HAMAP-Rule" id="MF_00454"/>
    </source>
</evidence>
<dbReference type="EMBL" id="AOHV01000038">
    <property type="protein sequence ID" value="ELY35047.1"/>
    <property type="molecule type" value="Genomic_DNA"/>
</dbReference>
<feature type="binding site" evidence="8">
    <location>
        <position position="70"/>
    </location>
    <ligand>
        <name>Na(+)</name>
        <dbReference type="ChEBI" id="CHEBI:29101"/>
        <note>structural</note>
    </ligand>
</feature>
<dbReference type="Pfam" id="PF02537">
    <property type="entry name" value="CRCB"/>
    <property type="match status" value="1"/>
</dbReference>
<dbReference type="GO" id="GO:0046872">
    <property type="term" value="F:metal ion binding"/>
    <property type="evidence" value="ECO:0007669"/>
    <property type="project" value="UniProtKB-KW"/>
</dbReference>
<comment type="subcellular location">
    <subcellularLocation>
        <location evidence="1 8">Cell membrane</location>
        <topology evidence="1 8">Multi-pass membrane protein</topology>
    </subcellularLocation>
</comment>
<keyword evidence="5 8" id="KW-0472">Membrane</keyword>
<reference evidence="9 11" key="1">
    <citation type="journal article" date="2010" name="J. Bacteriol.">
        <title>Complete genome sequence of Halalkalicoccus jeotgali B3(T), an extremely halophilic archaeon.</title>
        <authorList>
            <person name="Roh S.W."/>
            <person name="Nam Y.D."/>
            <person name="Nam S.H."/>
            <person name="Choi S.H."/>
            <person name="Park H.S."/>
            <person name="Bae J.W."/>
        </authorList>
    </citation>
    <scope>NUCLEOTIDE SEQUENCE [LARGE SCALE GENOMIC DNA]</scope>
    <source>
        <strain evidence="9">B3</strain>
        <strain evidence="11">DSM 18796 / CECT 7217 / JCM 14584 / KCTC 4019 / B3</strain>
    </source>
</reference>
<keyword evidence="2 8" id="KW-1003">Cell membrane</keyword>
<evidence type="ECO:0000256" key="7">
    <source>
        <dbReference type="ARBA" id="ARBA00035585"/>
    </source>
</evidence>
<keyword evidence="12" id="KW-1185">Reference proteome</keyword>
<evidence type="ECO:0000256" key="5">
    <source>
        <dbReference type="ARBA" id="ARBA00023136"/>
    </source>
</evidence>
<dbReference type="Proteomes" id="UP000011645">
    <property type="component" value="Unassembled WGS sequence"/>
</dbReference>
<dbReference type="PANTHER" id="PTHR28259">
    <property type="entry name" value="FLUORIDE EXPORT PROTEIN 1-RELATED"/>
    <property type="match status" value="1"/>
</dbReference>
<keyword evidence="8" id="KW-0915">Sodium</keyword>
<comment type="function">
    <text evidence="8">Fluoride-specific ion channel. Important for reducing fluoride concentration in the cell, thus reducing its toxicity.</text>
</comment>
<dbReference type="KEGG" id="hje:HacjB3_07760"/>
<evidence type="ECO:0000313" key="11">
    <source>
        <dbReference type="Proteomes" id="UP000000390"/>
    </source>
</evidence>
<dbReference type="EMBL" id="CP002062">
    <property type="protein sequence ID" value="ADJ14937.1"/>
    <property type="molecule type" value="Genomic_DNA"/>
</dbReference>
<reference evidence="10 12" key="2">
    <citation type="journal article" date="2014" name="PLoS Genet.">
        <title>Phylogenetically driven sequencing of extremely halophilic archaea reveals strategies for static and dynamic osmo-response.</title>
        <authorList>
            <person name="Becker E.A."/>
            <person name="Seitzer P.M."/>
            <person name="Tritt A."/>
            <person name="Larsen D."/>
            <person name="Krusor M."/>
            <person name="Yao A.I."/>
            <person name="Wu D."/>
            <person name="Madern D."/>
            <person name="Eisen J.A."/>
            <person name="Darling A.E."/>
            <person name="Facciotti M.T."/>
        </authorList>
    </citation>
    <scope>NUCLEOTIDE SEQUENCE [LARGE SCALE GENOMIC DNA]</scope>
    <source>
        <strain evidence="10">B3</strain>
        <strain evidence="12">DSM 18796 / CECT 7217 / JCM 14584 / KCTC 4019 / B3</strain>
    </source>
</reference>
<comment type="activity regulation">
    <text evidence="8">Na(+) is not transported, but it plays an essential structural role and its presence is essential for fluoride channel function.</text>
</comment>
<evidence type="ECO:0000256" key="3">
    <source>
        <dbReference type="ARBA" id="ARBA00022692"/>
    </source>
</evidence>
<gene>
    <name evidence="8" type="primary">fluC</name>
    <name evidence="8" type="synonym">crcB</name>
    <name evidence="9" type="ordered locus">HacjB3_07760</name>
    <name evidence="10" type="ORF">C497_14962</name>
</gene>
<keyword evidence="3 8" id="KW-0812">Transmembrane</keyword>
<comment type="catalytic activity">
    <reaction evidence="7">
        <text>fluoride(in) = fluoride(out)</text>
        <dbReference type="Rhea" id="RHEA:76159"/>
        <dbReference type="ChEBI" id="CHEBI:17051"/>
    </reaction>
    <physiologicalReaction direction="left-to-right" evidence="7">
        <dbReference type="Rhea" id="RHEA:76160"/>
    </physiologicalReaction>
</comment>
<accession>D8J2I0</accession>
<keyword evidence="4 8" id="KW-1133">Transmembrane helix</keyword>
<keyword evidence="8" id="KW-0813">Transport</keyword>
<sequence>MAMIDALLVGMGGATGAVLRYLVGLVVGPRSEFPLETLTVNVLGSFALGWVTFAGVGERPALLVGVGACGAFTTFSSFSVDTVRLVEDEREALAGVYALSNLLLSVGAVLVGALVATV</sequence>
<dbReference type="eggNOG" id="arCOG04701">
    <property type="taxonomic scope" value="Archaea"/>
</dbReference>
<dbReference type="HAMAP" id="MF_00454">
    <property type="entry name" value="FluC"/>
    <property type="match status" value="1"/>
</dbReference>
<comment type="similarity">
    <text evidence="6 8">Belongs to the fluoride channel Fluc/FEX (TC 1.A.43) family.</text>
</comment>
<dbReference type="HOGENOM" id="CLU_114342_2_1_2"/>
<dbReference type="InterPro" id="IPR003691">
    <property type="entry name" value="FluC"/>
</dbReference>
<evidence type="ECO:0000313" key="10">
    <source>
        <dbReference type="EMBL" id="ELY35047.1"/>
    </source>
</evidence>
<dbReference type="Proteomes" id="UP000000390">
    <property type="component" value="Chromosome"/>
</dbReference>